<dbReference type="EMBL" id="CCDI010000003">
    <property type="protein sequence ID" value="CDQ24189.1"/>
    <property type="molecule type" value="Genomic_DNA"/>
</dbReference>
<comment type="catalytic activity">
    <reaction evidence="15">
        <text>[GlcNAc-(1-&gt;4)-Mur2Ac(oyl-L-Ala-gamma-D-Glu-L-Lys-D-Ala-D-Ala)](n)-di-trans,octa-cis-undecaprenyl diphosphate + beta-D-GlcNAc-(1-&gt;4)-Mur2Ac(oyl-L-Ala-gamma-D-Glu-L-Lys-D-Ala-D-Ala)-di-trans,octa-cis-undecaprenyl diphosphate = [GlcNAc-(1-&gt;4)-Mur2Ac(oyl-L-Ala-gamma-D-Glu-L-Lys-D-Ala-D-Ala)](n+1)-di-trans,octa-cis-undecaprenyl diphosphate + di-trans,octa-cis-undecaprenyl diphosphate + H(+)</text>
        <dbReference type="Rhea" id="RHEA:23708"/>
        <dbReference type="Rhea" id="RHEA-COMP:9602"/>
        <dbReference type="Rhea" id="RHEA-COMP:9603"/>
        <dbReference type="ChEBI" id="CHEBI:15378"/>
        <dbReference type="ChEBI" id="CHEBI:58405"/>
        <dbReference type="ChEBI" id="CHEBI:60033"/>
        <dbReference type="ChEBI" id="CHEBI:78435"/>
        <dbReference type="EC" id="2.4.99.28"/>
    </reaction>
</comment>
<feature type="transmembrane region" description="Helical" evidence="17">
    <location>
        <begin position="115"/>
        <end position="132"/>
    </location>
</feature>
<feature type="transmembrane region" description="Helical" evidence="17">
    <location>
        <begin position="12"/>
        <end position="32"/>
    </location>
</feature>
<feature type="transmembrane region" description="Helical" evidence="17">
    <location>
        <begin position="189"/>
        <end position="207"/>
    </location>
</feature>
<dbReference type="InterPro" id="IPR018365">
    <property type="entry name" value="Cell_cycle_FtsW-rel_CS"/>
</dbReference>
<dbReference type="EC" id="2.4.99.28" evidence="14"/>
<comment type="caution">
    <text evidence="18">The sequence shown here is derived from an EMBL/GenBank/DDBJ whole genome shotgun (WGS) entry which is preliminary data.</text>
</comment>
<evidence type="ECO:0000313" key="18">
    <source>
        <dbReference type="EMBL" id="CDQ24189.1"/>
    </source>
</evidence>
<gene>
    <name evidence="18" type="primary">ftsW_2</name>
    <name evidence="18" type="ORF">BN983_02461</name>
</gene>
<evidence type="ECO:0000256" key="12">
    <source>
        <dbReference type="ARBA" id="ARBA00041185"/>
    </source>
</evidence>
<dbReference type="GO" id="GO:0008360">
    <property type="term" value="P:regulation of cell shape"/>
    <property type="evidence" value="ECO:0007669"/>
    <property type="project" value="UniProtKB-KW"/>
</dbReference>
<evidence type="ECO:0000256" key="1">
    <source>
        <dbReference type="ARBA" id="ARBA00004141"/>
    </source>
</evidence>
<comment type="function">
    <text evidence="16">Peptidoglycan polymerase that is essential for cell division.</text>
</comment>
<feature type="transmembrane region" description="Helical" evidence="17">
    <location>
        <begin position="52"/>
        <end position="70"/>
    </location>
</feature>
<dbReference type="GO" id="GO:0051301">
    <property type="term" value="P:cell division"/>
    <property type="evidence" value="ECO:0007669"/>
    <property type="project" value="UniProtKB-KW"/>
</dbReference>
<evidence type="ECO:0000256" key="7">
    <source>
        <dbReference type="ARBA" id="ARBA00022989"/>
    </source>
</evidence>
<keyword evidence="3" id="KW-0808">Transferase</keyword>
<sequence>MILRILKNIDFTILFAVLALSAFGTVMVYSASMVSGVMVYEVTPDFFFKRQAISWGMGLFALFLGIIFPYKNYRRLFKLILLVTVVLLALVFVFGHTSNNAQSWLPIPGIGKFQPAEMAKMSLIIYMATIFTKKSDYIDDFTRALLPPIILMMLVVAMILKQPDLGTALIALSVSGLIIMSSGVRKIHLFSMIGIAVVGAIVMYNFGLSEEQLSRFNGAYQPFEYADDAGYQLINSYLAIHNGGLFGTGLGAGVQKLGYLPEAHTDFIMAVIAEELGIIGVGVVLLLLGLIVLRGLFISMESHDTFGRLLAIGVAGLIGIQSMINLGGLTGLLPLTGVPLPFVSYGGTSLLMMMFSAGMLINIHAVSKIKKSQQEKAAA</sequence>
<dbReference type="PROSITE" id="PS00428">
    <property type="entry name" value="FTSW_RODA_SPOVE"/>
    <property type="match status" value="1"/>
</dbReference>
<feature type="transmembrane region" description="Helical" evidence="17">
    <location>
        <begin position="166"/>
        <end position="184"/>
    </location>
</feature>
<keyword evidence="19" id="KW-1185">Reference proteome</keyword>
<dbReference type="InterPro" id="IPR001182">
    <property type="entry name" value="FtsW/RodA"/>
</dbReference>
<feature type="transmembrane region" description="Helical" evidence="17">
    <location>
        <begin position="309"/>
        <end position="330"/>
    </location>
</feature>
<evidence type="ECO:0000256" key="3">
    <source>
        <dbReference type="ARBA" id="ARBA00022679"/>
    </source>
</evidence>
<reference evidence="18 19" key="2">
    <citation type="submission" date="2014-05" db="EMBL/GenBank/DDBJ databases">
        <title>Draft genome sequence of Halobacillus karajensis HK-03.</title>
        <authorList>
            <person name="Khelaifia S."/>
            <person name="Croce O."/>
            <person name="Lagier J.C."/>
            <person name="Raoult D."/>
        </authorList>
    </citation>
    <scope>NUCLEOTIDE SEQUENCE [LARGE SCALE GENOMIC DNA]</scope>
    <source>
        <strain evidence="18 19">HD-03</strain>
    </source>
</reference>
<protein>
    <recommendedName>
        <fullName evidence="12">Probable peptidoglycan glycosyltransferase FtsW</fullName>
        <ecNumber evidence="14">2.4.99.28</ecNumber>
    </recommendedName>
    <alternativeName>
        <fullName evidence="13">Cell division protein FtsW</fullName>
    </alternativeName>
    <alternativeName>
        <fullName evidence="10">Cell wall polymerase</fullName>
    </alternativeName>
    <alternativeName>
        <fullName evidence="9">Peptidoglycan polymerase</fullName>
    </alternativeName>
</protein>
<keyword evidence="8 17" id="KW-0472">Membrane</keyword>
<evidence type="ECO:0000256" key="11">
    <source>
        <dbReference type="ARBA" id="ARBA00038053"/>
    </source>
</evidence>
<evidence type="ECO:0000256" key="5">
    <source>
        <dbReference type="ARBA" id="ARBA00022960"/>
    </source>
</evidence>
<dbReference type="GO" id="GO:0015648">
    <property type="term" value="F:lipid-linked peptidoglycan transporter activity"/>
    <property type="evidence" value="ECO:0007669"/>
    <property type="project" value="TreeGrafter"/>
</dbReference>
<dbReference type="GO" id="GO:0032153">
    <property type="term" value="C:cell division site"/>
    <property type="evidence" value="ECO:0007669"/>
    <property type="project" value="TreeGrafter"/>
</dbReference>
<evidence type="ECO:0000256" key="2">
    <source>
        <dbReference type="ARBA" id="ARBA00022676"/>
    </source>
</evidence>
<keyword evidence="18" id="KW-0131">Cell cycle</keyword>
<reference evidence="19" key="1">
    <citation type="submission" date="2014-03" db="EMBL/GenBank/DDBJ databases">
        <authorList>
            <person name="Urmite Genomes U."/>
        </authorList>
    </citation>
    <scope>NUCLEOTIDE SEQUENCE [LARGE SCALE GENOMIC DNA]</scope>
    <source>
        <strain evidence="19">HD-03</strain>
    </source>
</reference>
<evidence type="ECO:0000256" key="4">
    <source>
        <dbReference type="ARBA" id="ARBA00022692"/>
    </source>
</evidence>
<dbReference type="PANTHER" id="PTHR30474">
    <property type="entry name" value="CELL CYCLE PROTEIN"/>
    <property type="match status" value="1"/>
</dbReference>
<evidence type="ECO:0000256" key="9">
    <source>
        <dbReference type="ARBA" id="ARBA00032370"/>
    </source>
</evidence>
<evidence type="ECO:0000256" key="16">
    <source>
        <dbReference type="ARBA" id="ARBA00049966"/>
    </source>
</evidence>
<evidence type="ECO:0000256" key="14">
    <source>
        <dbReference type="ARBA" id="ARBA00044770"/>
    </source>
</evidence>
<dbReference type="AlphaFoldDB" id="A0A024P5A2"/>
<dbReference type="GO" id="GO:0009252">
    <property type="term" value="P:peptidoglycan biosynthetic process"/>
    <property type="evidence" value="ECO:0007669"/>
    <property type="project" value="UniProtKB-KW"/>
</dbReference>
<dbReference type="PANTHER" id="PTHR30474:SF2">
    <property type="entry name" value="PEPTIDOGLYCAN GLYCOSYLTRANSFERASE FTSW-RELATED"/>
    <property type="match status" value="1"/>
</dbReference>
<proteinExistence type="inferred from homology"/>
<keyword evidence="2" id="KW-0328">Glycosyltransferase</keyword>
<keyword evidence="6" id="KW-0573">Peptidoglycan synthesis</keyword>
<keyword evidence="4 17" id="KW-0812">Transmembrane</keyword>
<comment type="similarity">
    <text evidence="11">Belongs to the SEDS family. FtsW subfamily.</text>
</comment>
<feature type="transmembrane region" description="Helical" evidence="17">
    <location>
        <begin position="276"/>
        <end position="297"/>
    </location>
</feature>
<keyword evidence="5" id="KW-0133">Cell shape</keyword>
<feature type="transmembrane region" description="Helical" evidence="17">
    <location>
        <begin position="144"/>
        <end position="160"/>
    </location>
</feature>
<keyword evidence="18" id="KW-0132">Cell division</keyword>
<evidence type="ECO:0000256" key="8">
    <source>
        <dbReference type="ARBA" id="ARBA00023136"/>
    </source>
</evidence>
<keyword evidence="7 17" id="KW-1133">Transmembrane helix</keyword>
<evidence type="ECO:0000256" key="15">
    <source>
        <dbReference type="ARBA" id="ARBA00049902"/>
    </source>
</evidence>
<feature type="transmembrane region" description="Helical" evidence="17">
    <location>
        <begin position="77"/>
        <end position="95"/>
    </location>
</feature>
<dbReference type="GO" id="GO:0005886">
    <property type="term" value="C:plasma membrane"/>
    <property type="evidence" value="ECO:0007669"/>
    <property type="project" value="TreeGrafter"/>
</dbReference>
<feature type="transmembrane region" description="Helical" evidence="17">
    <location>
        <begin position="342"/>
        <end position="363"/>
    </location>
</feature>
<dbReference type="RefSeq" id="WP_035508874.1">
    <property type="nucleotide sequence ID" value="NZ_CCDH010000001.1"/>
</dbReference>
<name>A0A024P5A2_9BACI</name>
<dbReference type="OrthoDB" id="9768187at2"/>
<organism evidence="18 19">
    <name type="scientific">Halobacillus karajensis</name>
    <dbReference type="NCBI Taxonomy" id="195088"/>
    <lineage>
        <taxon>Bacteria</taxon>
        <taxon>Bacillati</taxon>
        <taxon>Bacillota</taxon>
        <taxon>Bacilli</taxon>
        <taxon>Bacillales</taxon>
        <taxon>Bacillaceae</taxon>
        <taxon>Halobacillus</taxon>
    </lineage>
</organism>
<evidence type="ECO:0000256" key="17">
    <source>
        <dbReference type="SAM" id="Phobius"/>
    </source>
</evidence>
<dbReference type="Proteomes" id="UP000028868">
    <property type="component" value="Unassembled WGS sequence"/>
</dbReference>
<dbReference type="Pfam" id="PF01098">
    <property type="entry name" value="FTSW_RODA_SPOVE"/>
    <property type="match status" value="1"/>
</dbReference>
<evidence type="ECO:0000256" key="10">
    <source>
        <dbReference type="ARBA" id="ARBA00033270"/>
    </source>
</evidence>
<comment type="subcellular location">
    <subcellularLocation>
        <location evidence="1">Membrane</location>
        <topology evidence="1">Multi-pass membrane protein</topology>
    </subcellularLocation>
</comment>
<evidence type="ECO:0000256" key="6">
    <source>
        <dbReference type="ARBA" id="ARBA00022984"/>
    </source>
</evidence>
<evidence type="ECO:0000313" key="19">
    <source>
        <dbReference type="Proteomes" id="UP000028868"/>
    </source>
</evidence>
<dbReference type="GO" id="GO:0008955">
    <property type="term" value="F:peptidoglycan glycosyltransferase activity"/>
    <property type="evidence" value="ECO:0007669"/>
    <property type="project" value="UniProtKB-EC"/>
</dbReference>
<evidence type="ECO:0000256" key="13">
    <source>
        <dbReference type="ARBA" id="ARBA00041418"/>
    </source>
</evidence>
<accession>A0A024P5A2</accession>